<evidence type="ECO:0000256" key="2">
    <source>
        <dbReference type="SAM" id="Phobius"/>
    </source>
</evidence>
<evidence type="ECO:0000259" key="4">
    <source>
        <dbReference type="PROSITE" id="PS50234"/>
    </source>
</evidence>
<feature type="compositionally biased region" description="Polar residues" evidence="1">
    <location>
        <begin position="604"/>
        <end position="613"/>
    </location>
</feature>
<reference evidence="5 6" key="1">
    <citation type="submission" date="2020-08" db="EMBL/GenBank/DDBJ databases">
        <title>Genomic Encyclopedia of Type Strains, Phase III (KMG-III): the genomes of soil and plant-associated and newly described type strains.</title>
        <authorList>
            <person name="Whitman W."/>
        </authorList>
    </citation>
    <scope>NUCLEOTIDE SEQUENCE [LARGE SCALE GENOMIC DNA]</scope>
    <source>
        <strain evidence="5 6">CECT 3302</strain>
    </source>
</reference>
<dbReference type="SMART" id="SM00327">
    <property type="entry name" value="VWA"/>
    <property type="match status" value="1"/>
</dbReference>
<keyword evidence="2" id="KW-1133">Transmembrane helix</keyword>
<dbReference type="SUPFAM" id="SSF53300">
    <property type="entry name" value="vWA-like"/>
    <property type="match status" value="1"/>
</dbReference>
<feature type="compositionally biased region" description="Low complexity" evidence="1">
    <location>
        <begin position="584"/>
        <end position="603"/>
    </location>
</feature>
<gene>
    <name evidence="5" type="ORF">FHS12_003582</name>
</gene>
<dbReference type="RefSeq" id="WP_183547746.1">
    <property type="nucleotide sequence ID" value="NZ_BMQT01000005.1"/>
</dbReference>
<feature type="transmembrane region" description="Helical" evidence="2">
    <location>
        <begin position="625"/>
        <end position="647"/>
    </location>
</feature>
<keyword evidence="3" id="KW-0732">Signal</keyword>
<accession>A0A7W5F9S8</accession>
<dbReference type="InterPro" id="IPR002035">
    <property type="entry name" value="VWF_A"/>
</dbReference>
<feature type="chain" id="PRO_5030758424" evidence="3">
    <location>
        <begin position="25"/>
        <end position="652"/>
    </location>
</feature>
<dbReference type="EMBL" id="JACHXG010000007">
    <property type="protein sequence ID" value="MBB3090624.1"/>
    <property type="molecule type" value="Genomic_DNA"/>
</dbReference>
<protein>
    <submittedName>
        <fullName evidence="5">Ca-activated chloride channel family protein</fullName>
    </submittedName>
</protein>
<dbReference type="Proteomes" id="UP000577707">
    <property type="component" value="Unassembled WGS sequence"/>
</dbReference>
<name>A0A7W5F9S8_9ACTN</name>
<organism evidence="5 6">
    <name type="scientific">Nocardioides albus</name>
    <dbReference type="NCBI Taxonomy" id="1841"/>
    <lineage>
        <taxon>Bacteria</taxon>
        <taxon>Bacillati</taxon>
        <taxon>Actinomycetota</taxon>
        <taxon>Actinomycetes</taxon>
        <taxon>Propionibacteriales</taxon>
        <taxon>Nocardioidaceae</taxon>
        <taxon>Nocardioides</taxon>
    </lineage>
</organism>
<keyword evidence="2" id="KW-0472">Membrane</keyword>
<feature type="region of interest" description="Disordered" evidence="1">
    <location>
        <begin position="584"/>
        <end position="618"/>
    </location>
</feature>
<keyword evidence="2" id="KW-0812">Transmembrane</keyword>
<dbReference type="Gene3D" id="3.40.50.410">
    <property type="entry name" value="von Willebrand factor, type A domain"/>
    <property type="match status" value="1"/>
</dbReference>
<dbReference type="PANTHER" id="PTHR10579:SF43">
    <property type="entry name" value="ZINC FINGER (C3HC4-TYPE RING FINGER) FAMILY PROTEIN"/>
    <property type="match status" value="1"/>
</dbReference>
<dbReference type="PANTHER" id="PTHR10579">
    <property type="entry name" value="CALCIUM-ACTIVATED CHLORIDE CHANNEL REGULATOR"/>
    <property type="match status" value="1"/>
</dbReference>
<evidence type="ECO:0000256" key="3">
    <source>
        <dbReference type="SAM" id="SignalP"/>
    </source>
</evidence>
<evidence type="ECO:0000256" key="1">
    <source>
        <dbReference type="SAM" id="MobiDB-lite"/>
    </source>
</evidence>
<evidence type="ECO:0000313" key="5">
    <source>
        <dbReference type="EMBL" id="MBB3090624.1"/>
    </source>
</evidence>
<sequence length="652" mass="67722">MRNRLAITSGLAGALVLAVAGAGAAPAAAEEQQQGTYGRMMLVLDSSGSMKEPAGGGTTKIQAAKQALDTVIDDLPESADVGMRVFGAKVFGRKQKGACQDTQLVVEPGTGNRDDLRSAVSGYKPYGETPIPIALERAAEDIGSEGKRSIVLVSDGESTCGDPCPAAQALSDKGIDLQIDVVGLSVSGKARKQLECIAEKGNGTYYDADDAEGIGESISGASQRALRPFEFTGTPVKGTPDAADAPTVKTGQYLDTIQTRGERYYRFKRTAPGTTVHFGLIFEGESEDLVSNLNAQISVEDENGDLTQCRRAVVQSTTHGDGSRLIFGSTHSADTDPEAPCNTADELFFDTKSGGKDTGAIAGKQVQLMVYEEPSLSAAALDALPAQPDPPTWTELTPAEPTAGLIPGSAIANAPIVEDGTYSFDINPGENQVIGVPVGWGQHLQAQFDARLTDAIRREWGVGAGIQLDVIGPLGGQATIDLGTDVPESWCRPGLLQNCPDAWRTGTLSNVIAYRNRFDFADAAASTGLPGVHYVRVQYGLDENINVPYTLIVKTVGEDGEGEPDYEKVSGLTAPTADLNLNAADGAEAPEGPGASGSPDSSGRNTVTTISGSDQGGKGSDTLELVAGIGGTGLGLIALAAGAVLLIRRRRA</sequence>
<dbReference type="PROSITE" id="PS50234">
    <property type="entry name" value="VWFA"/>
    <property type="match status" value="1"/>
</dbReference>
<keyword evidence="6" id="KW-1185">Reference proteome</keyword>
<proteinExistence type="predicted"/>
<comment type="caution">
    <text evidence="5">The sequence shown here is derived from an EMBL/GenBank/DDBJ whole genome shotgun (WGS) entry which is preliminary data.</text>
</comment>
<dbReference type="InterPro" id="IPR036465">
    <property type="entry name" value="vWFA_dom_sf"/>
</dbReference>
<dbReference type="Pfam" id="PF00092">
    <property type="entry name" value="VWA"/>
    <property type="match status" value="1"/>
</dbReference>
<dbReference type="InterPro" id="IPR051266">
    <property type="entry name" value="CLCR"/>
</dbReference>
<feature type="domain" description="VWFA" evidence="4">
    <location>
        <begin position="39"/>
        <end position="221"/>
    </location>
</feature>
<feature type="signal peptide" evidence="3">
    <location>
        <begin position="1"/>
        <end position="24"/>
    </location>
</feature>
<dbReference type="AlphaFoldDB" id="A0A7W5F9S8"/>
<evidence type="ECO:0000313" key="6">
    <source>
        <dbReference type="Proteomes" id="UP000577707"/>
    </source>
</evidence>